<dbReference type="PANTHER" id="PTHR11328:SF24">
    <property type="entry name" value="MAJOR FACILITATOR SUPERFAMILY (MFS) PROFILE DOMAIN-CONTAINING PROTEIN"/>
    <property type="match status" value="1"/>
</dbReference>
<feature type="transmembrane region" description="Helical" evidence="6">
    <location>
        <begin position="45"/>
        <end position="65"/>
    </location>
</feature>
<comment type="subcellular location">
    <subcellularLocation>
        <location evidence="1">Cell membrane</location>
        <topology evidence="1">Multi-pass membrane protein</topology>
    </subcellularLocation>
</comment>
<dbReference type="GO" id="GO:0006814">
    <property type="term" value="P:sodium ion transport"/>
    <property type="evidence" value="ECO:0007669"/>
    <property type="project" value="InterPro"/>
</dbReference>
<keyword evidence="2" id="KW-0813">Transport</keyword>
<dbReference type="CDD" id="cd17332">
    <property type="entry name" value="MFS_MelB_like"/>
    <property type="match status" value="1"/>
</dbReference>
<comment type="caution">
    <text evidence="8">The sequence shown here is derived from an EMBL/GenBank/DDBJ whole genome shotgun (WGS) entry which is preliminary data.</text>
</comment>
<dbReference type="InterPro" id="IPR039672">
    <property type="entry name" value="MFS_2"/>
</dbReference>
<dbReference type="InterPro" id="IPR020846">
    <property type="entry name" value="MFS_dom"/>
</dbReference>
<evidence type="ECO:0000256" key="3">
    <source>
        <dbReference type="ARBA" id="ARBA00022692"/>
    </source>
</evidence>
<feature type="transmembrane region" description="Helical" evidence="6">
    <location>
        <begin position="163"/>
        <end position="185"/>
    </location>
</feature>
<dbReference type="Proteomes" id="UP000245845">
    <property type="component" value="Unassembled WGS sequence"/>
</dbReference>
<protein>
    <submittedName>
        <fullName evidence="8">GPH family glycoside/pentoside/hexuronide:cation symporter</fullName>
    </submittedName>
</protein>
<keyword evidence="9" id="KW-1185">Reference proteome</keyword>
<evidence type="ECO:0000313" key="8">
    <source>
        <dbReference type="EMBL" id="PWJ30691.1"/>
    </source>
</evidence>
<dbReference type="InterPro" id="IPR001927">
    <property type="entry name" value="Na/Gal_symport"/>
</dbReference>
<dbReference type="EMBL" id="QGDL01000003">
    <property type="protein sequence ID" value="PWJ30691.1"/>
    <property type="molecule type" value="Genomic_DNA"/>
</dbReference>
<dbReference type="PROSITE" id="PS50850">
    <property type="entry name" value="MFS"/>
    <property type="match status" value="1"/>
</dbReference>
<sequence>MKKLFGKKEINMASDAKVGWGEHLAYGVGNAANDVSGTMIGNYILIYYTMVLGMDVLLATSVLAASRMMDGLSDLIMGRIIDRTQTKIGKAKPWYFRFILPMVISMLLVFNVPHSIGRAGQVIYMFLTYNLVTTICGTALGISFTSLNGLMTTNQISRGRNGVVARIFSLVTGIFASNTIFRFARFFGGGDEYSQKGWSMAMIVYAVVFVCLTLIHHFFTHERVNQVRNENEITDKTLRSVTGEKISAGKSLLSLIKNKFWVTTLVVCVFIAILLTINTTMAVYFSQYIMNDLDAQGIIVSLISLTAIPGTLISLPLMTRLGKRNVMLVGLGINLIGCLLPVFSMNTMVIYIGSIIKGLGYGITAGPTGSIIQDTLTYGEWKNGFSNMGMGNAANSFAMKASGSLGTIIVGFMLSISGFVEQSLVQSQQTLNMISFGYIWMPALMAITCIIIMLFYTLDKIYPQIEADLKEGKYAPGVQKEAAVIADEEKGDKHYEN</sequence>
<gene>
    <name evidence="8" type="ORF">A8806_10395</name>
</gene>
<keyword evidence="3 6" id="KW-0812">Transmembrane</keyword>
<keyword evidence="5 6" id="KW-0472">Membrane</keyword>
<dbReference type="InterPro" id="IPR036259">
    <property type="entry name" value="MFS_trans_sf"/>
</dbReference>
<feature type="transmembrane region" description="Helical" evidence="6">
    <location>
        <begin position="260"/>
        <end position="285"/>
    </location>
</feature>
<dbReference type="Gene3D" id="1.20.1250.20">
    <property type="entry name" value="MFS general substrate transporter like domains"/>
    <property type="match status" value="2"/>
</dbReference>
<dbReference type="SUPFAM" id="SSF103473">
    <property type="entry name" value="MFS general substrate transporter"/>
    <property type="match status" value="1"/>
</dbReference>
<dbReference type="PANTHER" id="PTHR11328">
    <property type="entry name" value="MAJOR FACILITATOR SUPERFAMILY DOMAIN-CONTAINING PROTEIN"/>
    <property type="match status" value="1"/>
</dbReference>
<dbReference type="AlphaFoldDB" id="A0A2Y9BF01"/>
<reference evidence="8 9" key="1">
    <citation type="submission" date="2018-05" db="EMBL/GenBank/DDBJ databases">
        <title>The Hungate 1000. A catalogue of reference genomes from the rumen microbiome.</title>
        <authorList>
            <person name="Kelly W."/>
        </authorList>
    </citation>
    <scope>NUCLEOTIDE SEQUENCE [LARGE SCALE GENOMIC DNA]</scope>
    <source>
        <strain evidence="8 9">NLAE-zl-C242</strain>
    </source>
</reference>
<evidence type="ECO:0000259" key="7">
    <source>
        <dbReference type="PROSITE" id="PS50850"/>
    </source>
</evidence>
<dbReference type="GO" id="GO:0015293">
    <property type="term" value="F:symporter activity"/>
    <property type="evidence" value="ECO:0007669"/>
    <property type="project" value="InterPro"/>
</dbReference>
<dbReference type="NCBIfam" id="TIGR00792">
    <property type="entry name" value="gph"/>
    <property type="match status" value="1"/>
</dbReference>
<name>A0A2Y9BF01_9FIRM</name>
<evidence type="ECO:0000256" key="1">
    <source>
        <dbReference type="ARBA" id="ARBA00004651"/>
    </source>
</evidence>
<accession>A0A2Y9BF01</accession>
<feature type="domain" description="Major facilitator superfamily (MFS) profile" evidence="7">
    <location>
        <begin position="252"/>
        <end position="497"/>
    </location>
</feature>
<dbReference type="Pfam" id="PF13347">
    <property type="entry name" value="MFS_2"/>
    <property type="match status" value="1"/>
</dbReference>
<feature type="transmembrane region" description="Helical" evidence="6">
    <location>
        <begin position="436"/>
        <end position="456"/>
    </location>
</feature>
<dbReference type="GO" id="GO:0005886">
    <property type="term" value="C:plasma membrane"/>
    <property type="evidence" value="ECO:0007669"/>
    <property type="project" value="UniProtKB-SubCell"/>
</dbReference>
<keyword evidence="4 6" id="KW-1133">Transmembrane helix</keyword>
<evidence type="ECO:0000256" key="4">
    <source>
        <dbReference type="ARBA" id="ARBA00022989"/>
    </source>
</evidence>
<feature type="transmembrane region" description="Helical" evidence="6">
    <location>
        <begin position="349"/>
        <end position="372"/>
    </location>
</feature>
<evidence type="ECO:0000256" key="5">
    <source>
        <dbReference type="ARBA" id="ARBA00023136"/>
    </source>
</evidence>
<dbReference type="GO" id="GO:0008643">
    <property type="term" value="P:carbohydrate transport"/>
    <property type="evidence" value="ECO:0007669"/>
    <property type="project" value="InterPro"/>
</dbReference>
<proteinExistence type="predicted"/>
<evidence type="ECO:0000313" key="9">
    <source>
        <dbReference type="Proteomes" id="UP000245845"/>
    </source>
</evidence>
<evidence type="ECO:0000256" key="2">
    <source>
        <dbReference type="ARBA" id="ARBA00022448"/>
    </source>
</evidence>
<organism evidence="8 9">
    <name type="scientific">Faecalicatena orotica</name>
    <dbReference type="NCBI Taxonomy" id="1544"/>
    <lineage>
        <taxon>Bacteria</taxon>
        <taxon>Bacillati</taxon>
        <taxon>Bacillota</taxon>
        <taxon>Clostridia</taxon>
        <taxon>Lachnospirales</taxon>
        <taxon>Lachnospiraceae</taxon>
        <taxon>Faecalicatena</taxon>
    </lineage>
</organism>
<feature type="transmembrane region" description="Helical" evidence="6">
    <location>
        <begin position="94"/>
        <end position="116"/>
    </location>
</feature>
<feature type="transmembrane region" description="Helical" evidence="6">
    <location>
        <begin position="325"/>
        <end position="343"/>
    </location>
</feature>
<feature type="transmembrane region" description="Helical" evidence="6">
    <location>
        <begin position="393"/>
        <end position="416"/>
    </location>
</feature>
<feature type="transmembrane region" description="Helical" evidence="6">
    <location>
        <begin position="297"/>
        <end position="318"/>
    </location>
</feature>
<evidence type="ECO:0000256" key="6">
    <source>
        <dbReference type="SAM" id="Phobius"/>
    </source>
</evidence>
<feature type="transmembrane region" description="Helical" evidence="6">
    <location>
        <begin position="197"/>
        <end position="219"/>
    </location>
</feature>
<feature type="transmembrane region" description="Helical" evidence="6">
    <location>
        <begin position="122"/>
        <end position="142"/>
    </location>
</feature>